<accession>A0AAV2HY90</accession>
<dbReference type="InterPro" id="IPR011044">
    <property type="entry name" value="Quino_amine_DH_bsu"/>
</dbReference>
<feature type="signal peptide" evidence="1">
    <location>
        <begin position="1"/>
        <end position="25"/>
    </location>
</feature>
<dbReference type="EMBL" id="CAXITT010000327">
    <property type="protein sequence ID" value="CAL1539123.1"/>
    <property type="molecule type" value="Genomic_DNA"/>
</dbReference>
<evidence type="ECO:0000256" key="1">
    <source>
        <dbReference type="SAM" id="SignalP"/>
    </source>
</evidence>
<name>A0AAV2HY90_LYMST</name>
<gene>
    <name evidence="2" type="ORF">GSLYS_00012944001</name>
</gene>
<comment type="caution">
    <text evidence="2">The sequence shown here is derived from an EMBL/GenBank/DDBJ whole genome shotgun (WGS) entry which is preliminary data.</text>
</comment>
<dbReference type="Gene3D" id="2.130.10.10">
    <property type="entry name" value="YVTN repeat-like/Quinoprotein amine dehydrogenase"/>
    <property type="match status" value="1"/>
</dbReference>
<evidence type="ECO:0000313" key="3">
    <source>
        <dbReference type="Proteomes" id="UP001497497"/>
    </source>
</evidence>
<proteinExistence type="predicted"/>
<keyword evidence="1" id="KW-0732">Signal</keyword>
<evidence type="ECO:0008006" key="4">
    <source>
        <dbReference type="Google" id="ProtNLM"/>
    </source>
</evidence>
<protein>
    <recommendedName>
        <fullName evidence="4">Dipeptidylpeptidase IV N-terminal domain-containing protein</fullName>
    </recommendedName>
</protein>
<sequence>MPLPSRDLLPMCAWYLFVVLQLASGVSFGPRETRGQLTDARITEASGLAVSRVHQNVGYTHNDKGGLNEIYAFDIITGATVATIVINNATNWDWEDLTYGPCFDDCNASVCSAQTPPSRYCIYVADTGDHAAQDAANIIYAIREPFALQDARVDLVGVLRFSWTEVDAETLMMSPSGQLFIMSKVDGGQAKVAEIPAAAWNRDSVTLLDMSKTAVLKINTNSNDPQGGDISPDGKNVILIGEHGIYYLSVTNNDYIKSVQDNIPVEVSTYQRVKDSEGIAWSSDGKGFYIVAEGKNSTVYFYSFDEAGLIVG</sequence>
<dbReference type="SUPFAM" id="SSF50969">
    <property type="entry name" value="YVTN repeat-like/Quinoprotein amine dehydrogenase"/>
    <property type="match status" value="1"/>
</dbReference>
<feature type="chain" id="PRO_5043864340" description="Dipeptidylpeptidase IV N-terminal domain-containing protein" evidence="1">
    <location>
        <begin position="26"/>
        <end position="312"/>
    </location>
</feature>
<dbReference type="AlphaFoldDB" id="A0AAV2HY90"/>
<dbReference type="InterPro" id="IPR015943">
    <property type="entry name" value="WD40/YVTN_repeat-like_dom_sf"/>
</dbReference>
<organism evidence="2 3">
    <name type="scientific">Lymnaea stagnalis</name>
    <name type="common">Great pond snail</name>
    <name type="synonym">Helix stagnalis</name>
    <dbReference type="NCBI Taxonomy" id="6523"/>
    <lineage>
        <taxon>Eukaryota</taxon>
        <taxon>Metazoa</taxon>
        <taxon>Spiralia</taxon>
        <taxon>Lophotrochozoa</taxon>
        <taxon>Mollusca</taxon>
        <taxon>Gastropoda</taxon>
        <taxon>Heterobranchia</taxon>
        <taxon>Euthyneura</taxon>
        <taxon>Panpulmonata</taxon>
        <taxon>Hygrophila</taxon>
        <taxon>Lymnaeoidea</taxon>
        <taxon>Lymnaeidae</taxon>
        <taxon>Lymnaea</taxon>
    </lineage>
</organism>
<evidence type="ECO:0000313" key="2">
    <source>
        <dbReference type="EMBL" id="CAL1539123.1"/>
    </source>
</evidence>
<keyword evidence="3" id="KW-1185">Reference proteome</keyword>
<reference evidence="2 3" key="1">
    <citation type="submission" date="2024-04" db="EMBL/GenBank/DDBJ databases">
        <authorList>
            <consortium name="Genoscope - CEA"/>
            <person name="William W."/>
        </authorList>
    </citation>
    <scope>NUCLEOTIDE SEQUENCE [LARGE SCALE GENOMIC DNA]</scope>
</reference>
<dbReference type="Proteomes" id="UP001497497">
    <property type="component" value="Unassembled WGS sequence"/>
</dbReference>